<dbReference type="CDD" id="cd17470">
    <property type="entry name" value="T3SS_Flik_C"/>
    <property type="match status" value="1"/>
</dbReference>
<feature type="region of interest" description="Disordered" evidence="5">
    <location>
        <begin position="232"/>
        <end position="297"/>
    </location>
</feature>
<organism evidence="7 8">
    <name type="scientific">Marinicrinis lubricantis</name>
    <dbReference type="NCBI Taxonomy" id="2086470"/>
    <lineage>
        <taxon>Bacteria</taxon>
        <taxon>Bacillati</taxon>
        <taxon>Bacillota</taxon>
        <taxon>Bacilli</taxon>
        <taxon>Bacillales</taxon>
        <taxon>Paenibacillaceae</taxon>
    </lineage>
</organism>
<keyword evidence="8" id="KW-1185">Reference proteome</keyword>
<evidence type="ECO:0000256" key="3">
    <source>
        <dbReference type="ARBA" id="ARBA00022795"/>
    </source>
</evidence>
<feature type="coiled-coil region" evidence="4">
    <location>
        <begin position="90"/>
        <end position="117"/>
    </location>
</feature>
<feature type="domain" description="Flagellar hook-length control protein-like C-terminal" evidence="6">
    <location>
        <begin position="342"/>
        <end position="417"/>
    </location>
</feature>
<dbReference type="Gene3D" id="3.30.750.140">
    <property type="match status" value="1"/>
</dbReference>
<accession>A0ABW1IMH6</accession>
<dbReference type="EMBL" id="JBHSQV010000036">
    <property type="protein sequence ID" value="MFC5986247.1"/>
    <property type="molecule type" value="Genomic_DNA"/>
</dbReference>
<evidence type="ECO:0000313" key="8">
    <source>
        <dbReference type="Proteomes" id="UP001596250"/>
    </source>
</evidence>
<dbReference type="InterPro" id="IPR001635">
    <property type="entry name" value="Flag_hook_Flik"/>
</dbReference>
<keyword evidence="7" id="KW-0282">Flagellum</keyword>
<gene>
    <name evidence="7" type="ORF">ACFPXP_07345</name>
</gene>
<sequence length="477" mass="50770">MMNGAPISTAMVSSGQTATSTQAAAAQVQLTGGSATQGKGPDFLQTLQQAMTLGLSPEALIALQGQGNFAIMENHELQLSIQALSAEDDSSTTEEQMDSLLQLLDALNAQLNSEETVPAAEETWILVEDILEQIAGLLLQKLPVSVQDAMRADHQPTASANVKEQISQLLPLLQQLGSKSEQNSVDLPLASKQQLNVLLAQLETVTRHIASTTVKQNVQPVIDADALVAAQAGQSEKTETGKPNPSTASTGQSVSSPSLTVVNMNHAAAQASESQPIQEVSEKPAVTQDASAAVKEPQVETAVNVKTDVPVHKAAADVQANPTVKMHAHQFAEEMSRLVKSMNLSQQNGMAEAKIILMPETLGQVEVRISMQNGVMTAQFVADTMLGKDALETQLLQLRASLQQQGLQVDKLEVTQSSVFAGMNQEQQRQGFTHQSPSPKSNKDKVEAYEQTAIVDEGMDDSGLDDEVREGGFHATA</sequence>
<feature type="compositionally biased region" description="Polar residues" evidence="5">
    <location>
        <begin position="425"/>
        <end position="440"/>
    </location>
</feature>
<proteinExistence type="inferred from homology"/>
<keyword evidence="7" id="KW-0969">Cilium</keyword>
<dbReference type="RefSeq" id="WP_379893577.1">
    <property type="nucleotide sequence ID" value="NZ_CBCSCT010000001.1"/>
</dbReference>
<feature type="region of interest" description="Disordered" evidence="5">
    <location>
        <begin position="425"/>
        <end position="477"/>
    </location>
</feature>
<protein>
    <submittedName>
        <fullName evidence="7">Flagellar hook-length control protein FliK</fullName>
    </submittedName>
</protein>
<evidence type="ECO:0000256" key="5">
    <source>
        <dbReference type="SAM" id="MobiDB-lite"/>
    </source>
</evidence>
<feature type="compositionally biased region" description="Acidic residues" evidence="5">
    <location>
        <begin position="457"/>
        <end position="468"/>
    </location>
</feature>
<comment type="function">
    <text evidence="1">Controls the length of the flagellar hook.</text>
</comment>
<dbReference type="InterPro" id="IPR038610">
    <property type="entry name" value="FliK-like_C_sf"/>
</dbReference>
<keyword evidence="4" id="KW-0175">Coiled coil</keyword>
<evidence type="ECO:0000259" key="6">
    <source>
        <dbReference type="Pfam" id="PF02120"/>
    </source>
</evidence>
<evidence type="ECO:0000313" key="7">
    <source>
        <dbReference type="EMBL" id="MFC5986247.1"/>
    </source>
</evidence>
<dbReference type="PRINTS" id="PR01007">
    <property type="entry name" value="FLGHOOKFLIK"/>
</dbReference>
<dbReference type="Pfam" id="PF02120">
    <property type="entry name" value="Flg_hook"/>
    <property type="match status" value="1"/>
</dbReference>
<evidence type="ECO:0000256" key="1">
    <source>
        <dbReference type="ARBA" id="ARBA00003944"/>
    </source>
</evidence>
<keyword evidence="3" id="KW-1005">Bacterial flagellum biogenesis</keyword>
<evidence type="ECO:0000256" key="4">
    <source>
        <dbReference type="SAM" id="Coils"/>
    </source>
</evidence>
<dbReference type="Proteomes" id="UP001596250">
    <property type="component" value="Unassembled WGS sequence"/>
</dbReference>
<reference evidence="8" key="1">
    <citation type="journal article" date="2019" name="Int. J. Syst. Evol. Microbiol.">
        <title>The Global Catalogue of Microorganisms (GCM) 10K type strain sequencing project: providing services to taxonomists for standard genome sequencing and annotation.</title>
        <authorList>
            <consortium name="The Broad Institute Genomics Platform"/>
            <consortium name="The Broad Institute Genome Sequencing Center for Infectious Disease"/>
            <person name="Wu L."/>
            <person name="Ma J."/>
        </authorList>
    </citation>
    <scope>NUCLEOTIDE SEQUENCE [LARGE SCALE GENOMIC DNA]</scope>
    <source>
        <strain evidence="8">CCM 8749</strain>
    </source>
</reference>
<comment type="similarity">
    <text evidence="2">Belongs to the FliK family.</text>
</comment>
<feature type="compositionally biased region" description="Polar residues" evidence="5">
    <location>
        <begin position="241"/>
        <end position="263"/>
    </location>
</feature>
<name>A0ABW1IMH6_9BACL</name>
<keyword evidence="7" id="KW-0966">Cell projection</keyword>
<comment type="caution">
    <text evidence="7">The sequence shown here is derived from an EMBL/GenBank/DDBJ whole genome shotgun (WGS) entry which is preliminary data.</text>
</comment>
<dbReference type="InterPro" id="IPR021136">
    <property type="entry name" value="Flagellar_hook_control-like_C"/>
</dbReference>
<evidence type="ECO:0000256" key="2">
    <source>
        <dbReference type="ARBA" id="ARBA00009149"/>
    </source>
</evidence>